<proteinExistence type="predicted"/>
<dbReference type="SUPFAM" id="SSF52317">
    <property type="entry name" value="Class I glutamine amidotransferase-like"/>
    <property type="match status" value="1"/>
</dbReference>
<accession>A0AAV7ZPQ6</accession>
<evidence type="ECO:0000313" key="3">
    <source>
        <dbReference type="EMBL" id="KAJ3443967.1"/>
    </source>
</evidence>
<reference evidence="3" key="1">
    <citation type="submission" date="2022-08" db="EMBL/GenBank/DDBJ databases">
        <title>Novel sulphate-reducing endosymbionts in the free-living metamonad Anaeramoeba.</title>
        <authorList>
            <person name="Jerlstrom-Hultqvist J."/>
            <person name="Cepicka I."/>
            <person name="Gallot-Lavallee L."/>
            <person name="Salas-Leiva D."/>
            <person name="Curtis B.A."/>
            <person name="Zahonova K."/>
            <person name="Pipaliya S."/>
            <person name="Dacks J."/>
            <person name="Roger A.J."/>
        </authorList>
    </citation>
    <scope>NUCLEOTIDE SEQUENCE</scope>
    <source>
        <strain evidence="3">Busselton2</strain>
    </source>
</reference>
<evidence type="ECO:0000259" key="2">
    <source>
        <dbReference type="PROSITE" id="PS50097"/>
    </source>
</evidence>
<sequence>MWVNGFALLGSYKKRNTFVGLTPKDKNKAQRIFKKINIHTTLLVTISASGSHLPSLLITPRKTLVKSYLSTEITNDLCFTHGPKGWITKEIFHDWVRDIFIPLINERRNDQNIPVLLVLDGHSSRLDLDSLESLAKANIQVAESKQFNIDKTYPKETTKTKPQTKRLEKINIKTNQHNKKLQSGEKEVKLKMLGNNTIGIYNNLIQDSEMSNVEFIIGKSSTVISGHKLIFAMSSAYWKKIFFSGAWQGSETQISRVVISDLDPETFQSVKRYIYLRECVINEKISFSLLLASTTFKLEGLQRKCKEFIEKKLSVSNCLSFLQKSINIGNHNIIKKISQFLSENFESIFQTPGCLNEIEIDLLKILLRSQLCKFGELVSNRIFERAKFICKSNNLQTNKQNIQEITQPLIQLVQKKPTSVLSTTQPNGGSSNQKNDNRSFGKTEKEKENENENEKEKETQPTIDNNNSLIFKFPNKKFYLELENDLNILNQPISVRKKINFQKNHINQPFEVLLMTTDSNTTHHKDVLNSISANMKNNNIKGNNWNVSFLNVSDQSPTFYSLRRYDSIFLYSSIDPFQSPTEIGNVLAEYVKDGGGLVVCSYRSLIKNATKYKKAELRGSIIDENFLPVHKGELRKEVRSFLGEILIRDHPIIKDVKEFNGGSLSYRIECKINKNGNPVLLQEVAKWDDNKPLILVKQLKPEFGKVAILNLWPVSGQIGSNKSRYAFWLPSTDGNLIIANAINYVMLN</sequence>
<evidence type="ECO:0000256" key="1">
    <source>
        <dbReference type="SAM" id="MobiDB-lite"/>
    </source>
</evidence>
<dbReference type="AlphaFoldDB" id="A0AAV7ZPQ6"/>
<dbReference type="EMBL" id="JANTQA010000023">
    <property type="protein sequence ID" value="KAJ3443967.1"/>
    <property type="molecule type" value="Genomic_DNA"/>
</dbReference>
<name>A0AAV7ZPQ6_9EUKA</name>
<dbReference type="InterPro" id="IPR000210">
    <property type="entry name" value="BTB/POZ_dom"/>
</dbReference>
<dbReference type="Pfam" id="PF03184">
    <property type="entry name" value="DDE_1"/>
    <property type="match status" value="1"/>
</dbReference>
<dbReference type="InterPro" id="IPR004875">
    <property type="entry name" value="DDE_SF_endonuclease_dom"/>
</dbReference>
<dbReference type="GO" id="GO:0003676">
    <property type="term" value="F:nucleic acid binding"/>
    <property type="evidence" value="ECO:0007669"/>
    <property type="project" value="InterPro"/>
</dbReference>
<dbReference type="Proteomes" id="UP001146793">
    <property type="component" value="Unassembled WGS sequence"/>
</dbReference>
<dbReference type="Pfam" id="PF00651">
    <property type="entry name" value="BTB"/>
    <property type="match status" value="1"/>
</dbReference>
<dbReference type="InterPro" id="IPR011333">
    <property type="entry name" value="SKP1/BTB/POZ_sf"/>
</dbReference>
<dbReference type="InterPro" id="IPR029062">
    <property type="entry name" value="Class_I_gatase-like"/>
</dbReference>
<evidence type="ECO:0000313" key="4">
    <source>
        <dbReference type="Proteomes" id="UP001146793"/>
    </source>
</evidence>
<dbReference type="SUPFAM" id="SSF54695">
    <property type="entry name" value="POZ domain"/>
    <property type="match status" value="1"/>
</dbReference>
<feature type="region of interest" description="Disordered" evidence="1">
    <location>
        <begin position="420"/>
        <end position="466"/>
    </location>
</feature>
<feature type="compositionally biased region" description="Polar residues" evidence="1">
    <location>
        <begin position="420"/>
        <end position="434"/>
    </location>
</feature>
<protein>
    <submittedName>
        <fullName evidence="3">Btb/poz domain-containing</fullName>
    </submittedName>
</protein>
<feature type="domain" description="BTB" evidence="2">
    <location>
        <begin position="211"/>
        <end position="283"/>
    </location>
</feature>
<comment type="caution">
    <text evidence="3">The sequence shown here is derived from an EMBL/GenBank/DDBJ whole genome shotgun (WGS) entry which is preliminary data.</text>
</comment>
<dbReference type="CDD" id="cd14733">
    <property type="entry name" value="BACK"/>
    <property type="match status" value="1"/>
</dbReference>
<organism evidence="3 4">
    <name type="scientific">Anaeramoeba flamelloides</name>
    <dbReference type="NCBI Taxonomy" id="1746091"/>
    <lineage>
        <taxon>Eukaryota</taxon>
        <taxon>Metamonada</taxon>
        <taxon>Anaeramoebidae</taxon>
        <taxon>Anaeramoeba</taxon>
    </lineage>
</organism>
<dbReference type="Gene3D" id="3.30.710.10">
    <property type="entry name" value="Potassium Channel Kv1.1, Chain A"/>
    <property type="match status" value="1"/>
</dbReference>
<dbReference type="PANTHER" id="PTHR45774">
    <property type="entry name" value="BTB/POZ DOMAIN-CONTAINING"/>
    <property type="match status" value="1"/>
</dbReference>
<dbReference type="PROSITE" id="PS50097">
    <property type="entry name" value="BTB"/>
    <property type="match status" value="1"/>
</dbReference>
<feature type="compositionally biased region" description="Basic and acidic residues" evidence="1">
    <location>
        <begin position="435"/>
        <end position="459"/>
    </location>
</feature>
<dbReference type="SMART" id="SM00225">
    <property type="entry name" value="BTB"/>
    <property type="match status" value="1"/>
</dbReference>
<dbReference type="Gene3D" id="3.40.50.880">
    <property type="match status" value="1"/>
</dbReference>
<gene>
    <name evidence="3" type="ORF">M0812_09816</name>
</gene>
<dbReference type="PANTHER" id="PTHR45774:SF3">
    <property type="entry name" value="BTB (POZ) DOMAIN-CONTAINING 2B-RELATED"/>
    <property type="match status" value="1"/>
</dbReference>